<evidence type="ECO:0000256" key="3">
    <source>
        <dbReference type="ARBA" id="ARBA00023125"/>
    </source>
</evidence>
<dbReference type="PRINTS" id="PR00032">
    <property type="entry name" value="HTHARAC"/>
</dbReference>
<dbReference type="HOGENOM" id="CLU_000445_88_3_9"/>
<protein>
    <recommendedName>
        <fullName evidence="5">HTH araC/xylS-type domain-containing protein</fullName>
    </recommendedName>
</protein>
<dbReference type="SUPFAM" id="SSF51215">
    <property type="entry name" value="Regulatory protein AraC"/>
    <property type="match status" value="1"/>
</dbReference>
<dbReference type="SMART" id="SM00342">
    <property type="entry name" value="HTH_ARAC"/>
    <property type="match status" value="1"/>
</dbReference>
<dbReference type="InterPro" id="IPR037923">
    <property type="entry name" value="HTH-like"/>
</dbReference>
<dbReference type="InterPro" id="IPR014710">
    <property type="entry name" value="RmlC-like_jellyroll"/>
</dbReference>
<reference evidence="6 7" key="2">
    <citation type="journal article" date="2013" name="Genome Announc.">
        <title>Genome Sequence of Growth-Improving Paenibacillus mucilaginosus Strain KNP414.</title>
        <authorList>
            <person name="Lu J.J."/>
            <person name="Wang J.F."/>
            <person name="Hu X.F."/>
        </authorList>
    </citation>
    <scope>NUCLEOTIDE SEQUENCE [LARGE SCALE GENOMIC DNA]</scope>
    <source>
        <strain evidence="6 7">KNP414</strain>
    </source>
</reference>
<organism evidence="6 7">
    <name type="scientific">Paenibacillus mucilaginosus (strain KNP414)</name>
    <dbReference type="NCBI Taxonomy" id="1036673"/>
    <lineage>
        <taxon>Bacteria</taxon>
        <taxon>Bacillati</taxon>
        <taxon>Bacillota</taxon>
        <taxon>Bacilli</taxon>
        <taxon>Bacillales</taxon>
        <taxon>Paenibacillaceae</taxon>
        <taxon>Paenibacillus</taxon>
    </lineage>
</organism>
<evidence type="ECO:0000256" key="1">
    <source>
        <dbReference type="ARBA" id="ARBA00022490"/>
    </source>
</evidence>
<dbReference type="GO" id="GO:0043565">
    <property type="term" value="F:sequence-specific DNA binding"/>
    <property type="evidence" value="ECO:0007669"/>
    <property type="project" value="InterPro"/>
</dbReference>
<dbReference type="InterPro" id="IPR020449">
    <property type="entry name" value="Tscrpt_reg_AraC-type_HTH"/>
</dbReference>
<dbReference type="InterPro" id="IPR018060">
    <property type="entry name" value="HTH_AraC"/>
</dbReference>
<dbReference type="InterPro" id="IPR003313">
    <property type="entry name" value="AraC-bd"/>
</dbReference>
<evidence type="ECO:0000256" key="4">
    <source>
        <dbReference type="ARBA" id="ARBA00023163"/>
    </source>
</evidence>
<dbReference type="Pfam" id="PF12833">
    <property type="entry name" value="HTH_18"/>
    <property type="match status" value="1"/>
</dbReference>
<dbReference type="RefSeq" id="WP_013921056.1">
    <property type="nucleotide sequence ID" value="NC_015690.1"/>
</dbReference>
<dbReference type="PATRIC" id="fig|1036673.3.peg.6916"/>
<accession>F8FPU8</accession>
<dbReference type="Gene3D" id="2.60.120.10">
    <property type="entry name" value="Jelly Rolls"/>
    <property type="match status" value="1"/>
</dbReference>
<dbReference type="Proteomes" id="UP000006620">
    <property type="component" value="Chromosome"/>
</dbReference>
<reference evidence="7" key="1">
    <citation type="submission" date="2011-06" db="EMBL/GenBank/DDBJ databases">
        <title>Complete genome sequence of Paenibacillus mucilaginosus KNP414.</title>
        <authorList>
            <person name="Wang J."/>
            <person name="Hu S."/>
            <person name="Hu X."/>
            <person name="Zhang B."/>
            <person name="Dong D."/>
            <person name="Zhang S."/>
            <person name="Zhao K."/>
            <person name="Wu D."/>
        </authorList>
    </citation>
    <scope>NUCLEOTIDE SEQUENCE [LARGE SCALE GENOMIC DNA]</scope>
    <source>
        <strain evidence="7">KNP414</strain>
    </source>
</reference>
<dbReference type="Pfam" id="PF02311">
    <property type="entry name" value="AraC_binding"/>
    <property type="match status" value="1"/>
</dbReference>
<dbReference type="GO" id="GO:0003700">
    <property type="term" value="F:DNA-binding transcription factor activity"/>
    <property type="evidence" value="ECO:0007669"/>
    <property type="project" value="InterPro"/>
</dbReference>
<feature type="domain" description="HTH araC/xylS-type" evidence="5">
    <location>
        <begin position="204"/>
        <end position="303"/>
    </location>
</feature>
<evidence type="ECO:0000313" key="7">
    <source>
        <dbReference type="Proteomes" id="UP000006620"/>
    </source>
</evidence>
<dbReference type="InterPro" id="IPR050204">
    <property type="entry name" value="AraC_XylS_family_regulators"/>
</dbReference>
<dbReference type="KEGG" id="pms:KNP414_07411"/>
<dbReference type="PANTHER" id="PTHR46796:SF13">
    <property type="entry name" value="HTH-TYPE TRANSCRIPTIONAL ACTIVATOR RHAS"/>
    <property type="match status" value="1"/>
</dbReference>
<dbReference type="EMBL" id="CP002869">
    <property type="protein sequence ID" value="AEI45915.1"/>
    <property type="molecule type" value="Genomic_DNA"/>
</dbReference>
<dbReference type="PANTHER" id="PTHR46796">
    <property type="entry name" value="HTH-TYPE TRANSCRIPTIONAL ACTIVATOR RHAS-RELATED"/>
    <property type="match status" value="1"/>
</dbReference>
<dbReference type="SUPFAM" id="SSF46689">
    <property type="entry name" value="Homeodomain-like"/>
    <property type="match status" value="1"/>
</dbReference>
<evidence type="ECO:0000313" key="6">
    <source>
        <dbReference type="EMBL" id="AEI45915.1"/>
    </source>
</evidence>
<keyword evidence="3" id="KW-0238">DNA-binding</keyword>
<name>F8FPU8_PAEMK</name>
<dbReference type="InterPro" id="IPR009057">
    <property type="entry name" value="Homeodomain-like_sf"/>
</dbReference>
<keyword evidence="1" id="KW-0963">Cytoplasm</keyword>
<sequence length="306" mass="34195">MDAHLHEEPIAPLNRERHPTDEVTNAFLSRYPVHCRLREQPLGQTHLHSHHGYELYLCLKGSGVFLAGDGIYPMAPGSLTLVAPHVLHLPRPAPTEPFHRYVLSLGEPLIDRLQAHTAGFAEAAEALWGTPPAPCTHRHLPPALLLEVRALLASLEKETEERRPLFRLAVEHLITGLFLTLARAGLQPASEGPSGALSDEELAGQVLQVLARRYNDDTLEVGELHRSFHLSRSRLFELFRRTTGYTMNGFLTAYRLHKAKELLRRTALPVTDIAGEAGFGDVSHFYHTFKKHTGLTPKAYRSLLQP</sequence>
<dbReference type="PROSITE" id="PS01124">
    <property type="entry name" value="HTH_ARAC_FAMILY_2"/>
    <property type="match status" value="1"/>
</dbReference>
<dbReference type="Gene3D" id="1.10.10.60">
    <property type="entry name" value="Homeodomain-like"/>
    <property type="match status" value="2"/>
</dbReference>
<proteinExistence type="predicted"/>
<gene>
    <name evidence="6" type="ordered locus">KNP414_07411</name>
</gene>
<keyword evidence="2" id="KW-0805">Transcription regulation</keyword>
<evidence type="ECO:0000259" key="5">
    <source>
        <dbReference type="PROSITE" id="PS01124"/>
    </source>
</evidence>
<evidence type="ECO:0000256" key="2">
    <source>
        <dbReference type="ARBA" id="ARBA00023015"/>
    </source>
</evidence>
<dbReference type="AlphaFoldDB" id="F8FPU8"/>
<keyword evidence="4" id="KW-0804">Transcription</keyword>